<feature type="compositionally biased region" description="Basic and acidic residues" evidence="1">
    <location>
        <begin position="160"/>
        <end position="180"/>
    </location>
</feature>
<organism evidence="2 3">
    <name type="scientific">Venturia nashicola</name>
    <dbReference type="NCBI Taxonomy" id="86259"/>
    <lineage>
        <taxon>Eukaryota</taxon>
        <taxon>Fungi</taxon>
        <taxon>Dikarya</taxon>
        <taxon>Ascomycota</taxon>
        <taxon>Pezizomycotina</taxon>
        <taxon>Dothideomycetes</taxon>
        <taxon>Pleosporomycetidae</taxon>
        <taxon>Venturiales</taxon>
        <taxon>Venturiaceae</taxon>
        <taxon>Venturia</taxon>
    </lineage>
</organism>
<reference evidence="2 3" key="1">
    <citation type="submission" date="2019-04" db="EMBL/GenBank/DDBJ databases">
        <title>High contiguity whole genome sequence and gene annotation resource for two Venturia nashicola isolates.</title>
        <authorList>
            <person name="Prokchorchik M."/>
            <person name="Won K."/>
            <person name="Lee Y."/>
            <person name="Choi E.D."/>
            <person name="Segonzac C."/>
            <person name="Sohn K.H."/>
        </authorList>
    </citation>
    <scope>NUCLEOTIDE SEQUENCE [LARGE SCALE GENOMIC DNA]</scope>
    <source>
        <strain evidence="2 3">PRI2</strain>
    </source>
</reference>
<comment type="caution">
    <text evidence="2">The sequence shown here is derived from an EMBL/GenBank/DDBJ whole genome shotgun (WGS) entry which is preliminary data.</text>
</comment>
<protein>
    <submittedName>
        <fullName evidence="2">Uncharacterized protein</fullName>
    </submittedName>
</protein>
<dbReference type="OrthoDB" id="10324126at2759"/>
<feature type="region of interest" description="Disordered" evidence="1">
    <location>
        <begin position="160"/>
        <end position="275"/>
    </location>
</feature>
<evidence type="ECO:0000313" key="2">
    <source>
        <dbReference type="EMBL" id="TID26964.1"/>
    </source>
</evidence>
<feature type="compositionally biased region" description="Basic residues" evidence="1">
    <location>
        <begin position="262"/>
        <end position="275"/>
    </location>
</feature>
<accession>A0A4Z1PH10</accession>
<keyword evidence="3" id="KW-1185">Reference proteome</keyword>
<feature type="compositionally biased region" description="Basic and acidic residues" evidence="1">
    <location>
        <begin position="248"/>
        <end position="261"/>
    </location>
</feature>
<sequence>MKVKELQAKWLNGKFYSPPRDEWNGTFKTPNEINGASISQIKNFITGQTDTGHQCRNRGCGLPTARCYNQLGHMSWCQYWIEEIGSPCGARCRNEKGYCELHTKLRPADFEMARQNRNAAELAEETTTVPAKQGAVDQLAGNPAICDQLVMGEKAEEDKLGLQEEGDQGRNEKTREKELQDGSIMEPGSSLAIDSDAVAGAEETEGQESPELNPKPTASVAVVESKPEYRKKREGNKHPTKATNKAKKQAEKKAAQEEYFKKSHGSAFKRKKGHE</sequence>
<gene>
    <name evidence="2" type="ORF">E6O75_ATG01457</name>
</gene>
<evidence type="ECO:0000313" key="3">
    <source>
        <dbReference type="Proteomes" id="UP000298493"/>
    </source>
</evidence>
<dbReference type="Proteomes" id="UP000298493">
    <property type="component" value="Unassembled WGS sequence"/>
</dbReference>
<feature type="compositionally biased region" description="Basic residues" evidence="1">
    <location>
        <begin position="229"/>
        <end position="247"/>
    </location>
</feature>
<dbReference type="AlphaFoldDB" id="A0A4Z1PH10"/>
<evidence type="ECO:0000256" key="1">
    <source>
        <dbReference type="SAM" id="MobiDB-lite"/>
    </source>
</evidence>
<dbReference type="EMBL" id="SNSC02000002">
    <property type="protein sequence ID" value="TID26964.1"/>
    <property type="molecule type" value="Genomic_DNA"/>
</dbReference>
<name>A0A4Z1PH10_9PEZI</name>
<proteinExistence type="predicted"/>